<evidence type="ECO:0000259" key="8">
    <source>
        <dbReference type="SMART" id="SM00382"/>
    </source>
</evidence>
<dbReference type="GO" id="GO:0002098">
    <property type="term" value="P:tRNA wobble uridine modification"/>
    <property type="evidence" value="ECO:0007669"/>
    <property type="project" value="TreeGrafter"/>
</dbReference>
<feature type="binding site" evidence="6">
    <location>
        <position position="220"/>
    </location>
    <ligand>
        <name>K(+)</name>
        <dbReference type="ChEBI" id="CHEBI:29103"/>
    </ligand>
</feature>
<dbReference type="GO" id="GO:0005525">
    <property type="term" value="F:GTP binding"/>
    <property type="evidence" value="ECO:0007669"/>
    <property type="project" value="UniProtKB-UniRule"/>
</dbReference>
<sequence>MIFALATPVAQSALAIFRATGAGCLNSFNQVLNQPINAFGRMFLRDIVWEGEIVDRCSVVFYQNPKSFTGEDSVEIFCHGGLPVIRQIATLFLHLGFEEAAPGEFSKRAYENGKLSLNEAEAIADLIHSEDGERARLSSAALSGRLSEMISLLGDDVDSLRVFVEGSIDFSDEDYDFIKEGGVEQRLGDLSFRLQEIIDSSLVSSDRLNKNRVLFFGPPNTGKSSLFNRLLGFDRALVSSVPGTTRDLIDSEMFYNSVNLELVDSAGVRETDDFIEAQGIALSNSELKATDVVLIVLDEATEHLAPKFLVAVGEKKHLLVFNKVDQSTALTGVDCSVSAKTGDGVQNLKDLILALVKQGSQESKKTHLIRDRHLILFQSALALLEDCGKKIGGEKDIDVAAEDLRLVRSCFDEFLGVKYPDALLGDIFKDFCIGK</sequence>
<dbReference type="InterPro" id="IPR018948">
    <property type="entry name" value="GTP-bd_TrmE_N"/>
</dbReference>
<evidence type="ECO:0000256" key="3">
    <source>
        <dbReference type="ARBA" id="ARBA00022741"/>
    </source>
</evidence>
<evidence type="ECO:0000256" key="2">
    <source>
        <dbReference type="ARBA" id="ARBA00022694"/>
    </source>
</evidence>
<feature type="binding site" evidence="6">
    <location>
        <position position="18"/>
    </location>
    <ligand>
        <name>(6S)-5-formyl-5,6,7,8-tetrahydrofolate</name>
        <dbReference type="ChEBI" id="CHEBI:57457"/>
    </ligand>
</feature>
<feature type="binding site" evidence="6">
    <location>
        <begin position="220"/>
        <end position="225"/>
    </location>
    <ligand>
        <name>GTP</name>
        <dbReference type="ChEBI" id="CHEBI:37565"/>
    </ligand>
</feature>
<keyword evidence="6" id="KW-0378">Hydrolase</keyword>
<dbReference type="InterPro" id="IPR005225">
    <property type="entry name" value="Small_GTP-bd"/>
</dbReference>
<dbReference type="NCBIfam" id="TIGR00450">
    <property type="entry name" value="mnmE_trmE_thdF"/>
    <property type="match status" value="1"/>
</dbReference>
<proteinExistence type="inferred from homology"/>
<comment type="cofactor">
    <cofactor evidence="6">
        <name>K(+)</name>
        <dbReference type="ChEBI" id="CHEBI:29103"/>
    </cofactor>
    <text evidence="6">Binds 1 potassium ion per subunit.</text>
</comment>
<dbReference type="PANTHER" id="PTHR42714:SF2">
    <property type="entry name" value="TRNA MODIFICATION GTPASE GTPBP3, MITOCHONDRIAL"/>
    <property type="match status" value="1"/>
</dbReference>
<dbReference type="InterPro" id="IPR003593">
    <property type="entry name" value="AAA+_ATPase"/>
</dbReference>
<comment type="caution">
    <text evidence="6">Lacks conserved residue(s) required for the propagation of feature annotation.</text>
</comment>
<dbReference type="Pfam" id="PF10396">
    <property type="entry name" value="TrmE_N"/>
    <property type="match status" value="1"/>
</dbReference>
<dbReference type="InterPro" id="IPR027368">
    <property type="entry name" value="MnmE_dom2"/>
</dbReference>
<comment type="function">
    <text evidence="6">Exhibits a very high intrinsic GTPase hydrolysis rate. Involved in the addition of a carboxymethylaminomethyl (cmnm) group at the wobble position (U34) of certain tRNAs, forming tRNA-cmnm(5)s(2)U34.</text>
</comment>
<feature type="binding site" evidence="6">
    <location>
        <begin position="264"/>
        <end position="267"/>
    </location>
    <ligand>
        <name>GTP</name>
        <dbReference type="ChEBI" id="CHEBI:37565"/>
    </ligand>
</feature>
<keyword evidence="6" id="KW-0460">Magnesium</keyword>
<evidence type="ECO:0000256" key="4">
    <source>
        <dbReference type="ARBA" id="ARBA00022958"/>
    </source>
</evidence>
<dbReference type="Pfam" id="PF01926">
    <property type="entry name" value="MMR_HSR1"/>
    <property type="match status" value="1"/>
</dbReference>
<evidence type="ECO:0000313" key="9">
    <source>
        <dbReference type="EMBL" id="KRO96322.1"/>
    </source>
</evidence>
<feature type="binding site" evidence="6">
    <location>
        <position position="224"/>
    </location>
    <ligand>
        <name>Mg(2+)</name>
        <dbReference type="ChEBI" id="CHEBI:18420"/>
    </ligand>
</feature>
<dbReference type="GO" id="GO:0030488">
    <property type="term" value="P:tRNA methylation"/>
    <property type="evidence" value="ECO:0007669"/>
    <property type="project" value="TreeGrafter"/>
</dbReference>
<dbReference type="InterPro" id="IPR025867">
    <property type="entry name" value="MnmE_helical"/>
</dbReference>
<dbReference type="AlphaFoldDB" id="A0A0R2UES4"/>
<keyword evidence="6" id="KW-0479">Metal-binding</keyword>
<dbReference type="InterPro" id="IPR004520">
    <property type="entry name" value="GTPase_MnmE"/>
</dbReference>
<dbReference type="STRING" id="1655612.ABS10_03115"/>
<dbReference type="PANTHER" id="PTHR42714">
    <property type="entry name" value="TRNA MODIFICATION GTPASE GTPBP3"/>
    <property type="match status" value="1"/>
</dbReference>
<dbReference type="EC" id="3.6.-.-" evidence="6"/>
<feature type="binding site" evidence="6">
    <location>
        <position position="244"/>
    </location>
    <ligand>
        <name>K(+)</name>
        <dbReference type="ChEBI" id="CHEBI:29103"/>
    </ligand>
</feature>
<keyword evidence="3 6" id="KW-0547">Nucleotide-binding</keyword>
<dbReference type="SUPFAM" id="SSF52540">
    <property type="entry name" value="P-loop containing nucleoside triphosphate hydrolases"/>
    <property type="match status" value="1"/>
</dbReference>
<feature type="binding site" evidence="6">
    <location>
        <position position="75"/>
    </location>
    <ligand>
        <name>(6S)-5-formyl-5,6,7,8-tetrahydrofolate</name>
        <dbReference type="ChEBI" id="CHEBI:57457"/>
    </ligand>
</feature>
<keyword evidence="6" id="KW-0963">Cytoplasm</keyword>
<dbReference type="HAMAP" id="MF_00379">
    <property type="entry name" value="GTPase_MnmE"/>
    <property type="match status" value="1"/>
</dbReference>
<dbReference type="InterPro" id="IPR027417">
    <property type="entry name" value="P-loop_NTPase"/>
</dbReference>
<comment type="similarity">
    <text evidence="1 6 7">Belongs to the TRAFAC class TrmE-Era-EngA-EngB-Septin-like GTPase superfamily. TrmE GTPase family.</text>
</comment>
<feature type="domain" description="AAA+ ATPase" evidence="8">
    <location>
        <begin position="209"/>
        <end position="334"/>
    </location>
</feature>
<dbReference type="Gene3D" id="1.20.120.430">
    <property type="entry name" value="tRNA modification GTPase MnmE domain 2"/>
    <property type="match status" value="1"/>
</dbReference>
<keyword evidence="4 6" id="KW-0630">Potassium</keyword>
<name>A0A0R2UES4_9GAMM</name>
<evidence type="ECO:0000313" key="10">
    <source>
        <dbReference type="Proteomes" id="UP000051027"/>
    </source>
</evidence>
<dbReference type="InterPro" id="IPR031168">
    <property type="entry name" value="G_TrmE"/>
</dbReference>
<feature type="binding site" evidence="6">
    <location>
        <position position="114"/>
    </location>
    <ligand>
        <name>(6S)-5-formyl-5,6,7,8-tetrahydrofolate</name>
        <dbReference type="ChEBI" id="CHEBI:57457"/>
    </ligand>
</feature>
<reference evidence="9 10" key="1">
    <citation type="submission" date="2015-10" db="EMBL/GenBank/DDBJ databases">
        <title>Metagenome-Assembled Genomes uncover a global brackish microbiome.</title>
        <authorList>
            <person name="Hugerth L.W."/>
            <person name="Larsson J."/>
            <person name="Alneberg J."/>
            <person name="Lindh M.V."/>
            <person name="Legrand C."/>
            <person name="Pinhassi J."/>
            <person name="Andersson A.F."/>
        </authorList>
    </citation>
    <scope>NUCLEOTIDE SEQUENCE [LARGE SCALE GENOMIC DNA]</scope>
    <source>
        <strain evidence="9">BACL1 MAG-120820-bin45</strain>
    </source>
</reference>
<feature type="binding site" evidence="6">
    <location>
        <position position="435"/>
    </location>
    <ligand>
        <name>(6S)-5-formyl-5,6,7,8-tetrahydrofolate</name>
        <dbReference type="ChEBI" id="CHEBI:57457"/>
    </ligand>
</feature>
<keyword evidence="2 6" id="KW-0819">tRNA processing</keyword>
<dbReference type="SMART" id="SM00382">
    <property type="entry name" value="AAA"/>
    <property type="match status" value="1"/>
</dbReference>
<evidence type="ECO:0000256" key="5">
    <source>
        <dbReference type="ARBA" id="ARBA00023134"/>
    </source>
</evidence>
<feature type="binding site" evidence="6">
    <location>
        <position position="245"/>
    </location>
    <ligand>
        <name>Mg(2+)</name>
        <dbReference type="ChEBI" id="CHEBI:18420"/>
    </ligand>
</feature>
<accession>A0A0R2UES4</accession>
<organism evidence="9 10">
    <name type="scientific">SAR86 cluster bacterium BACL1 MAG-120820-bin45</name>
    <dbReference type="NCBI Taxonomy" id="1655612"/>
    <lineage>
        <taxon>Bacteria</taxon>
        <taxon>Pseudomonadati</taxon>
        <taxon>Pseudomonadota</taxon>
        <taxon>Gammaproteobacteria</taxon>
        <taxon>SAR86 cluster</taxon>
    </lineage>
</organism>
<protein>
    <recommendedName>
        <fullName evidence="6">tRNA modification GTPase MnmE</fullName>
        <ecNumber evidence="6">3.6.-.-</ecNumber>
    </recommendedName>
</protein>
<dbReference type="Pfam" id="PF12631">
    <property type="entry name" value="MnmE_helical"/>
    <property type="match status" value="1"/>
</dbReference>
<dbReference type="Gene3D" id="3.30.1360.120">
    <property type="entry name" value="Probable tRNA modification gtpase trme, domain 1"/>
    <property type="match status" value="1"/>
</dbReference>
<dbReference type="GO" id="GO:0046872">
    <property type="term" value="F:metal ion binding"/>
    <property type="evidence" value="ECO:0007669"/>
    <property type="project" value="UniProtKB-KW"/>
</dbReference>
<dbReference type="EMBL" id="LICS01000003">
    <property type="protein sequence ID" value="KRO96322.1"/>
    <property type="molecule type" value="Genomic_DNA"/>
</dbReference>
<gene>
    <name evidence="6" type="primary">mnmE</name>
    <name evidence="6" type="synonym">trmE</name>
    <name evidence="9" type="ORF">ABS10_03115</name>
</gene>
<dbReference type="CDD" id="cd04164">
    <property type="entry name" value="trmE"/>
    <property type="match status" value="1"/>
</dbReference>
<dbReference type="CDD" id="cd14858">
    <property type="entry name" value="TrmE_N"/>
    <property type="match status" value="1"/>
</dbReference>
<dbReference type="GO" id="GO:0005737">
    <property type="term" value="C:cytoplasm"/>
    <property type="evidence" value="ECO:0007669"/>
    <property type="project" value="UniProtKB-SubCell"/>
</dbReference>
<evidence type="ECO:0000256" key="1">
    <source>
        <dbReference type="ARBA" id="ARBA00011043"/>
    </source>
</evidence>
<evidence type="ECO:0000256" key="7">
    <source>
        <dbReference type="RuleBase" id="RU003313"/>
    </source>
</evidence>
<feature type="binding site" evidence="6">
    <location>
        <position position="241"/>
    </location>
    <ligand>
        <name>K(+)</name>
        <dbReference type="ChEBI" id="CHEBI:29103"/>
    </ligand>
</feature>
<dbReference type="GO" id="GO:0003924">
    <property type="term" value="F:GTPase activity"/>
    <property type="evidence" value="ECO:0007669"/>
    <property type="project" value="UniProtKB-UniRule"/>
</dbReference>
<feature type="binding site" evidence="6">
    <location>
        <position position="239"/>
    </location>
    <ligand>
        <name>K(+)</name>
        <dbReference type="ChEBI" id="CHEBI:29103"/>
    </ligand>
</feature>
<feature type="binding site" evidence="6">
    <location>
        <begin position="239"/>
        <end position="245"/>
    </location>
    <ligand>
        <name>GTP</name>
        <dbReference type="ChEBI" id="CHEBI:37565"/>
    </ligand>
</feature>
<dbReference type="Proteomes" id="UP000051027">
    <property type="component" value="Unassembled WGS sequence"/>
</dbReference>
<keyword evidence="5 6" id="KW-0342">GTP-binding</keyword>
<comment type="subunit">
    <text evidence="6">Homodimer. Heterotetramer of two MnmE and two MnmG subunits.</text>
</comment>
<dbReference type="Gene3D" id="3.40.50.300">
    <property type="entry name" value="P-loop containing nucleotide triphosphate hydrolases"/>
    <property type="match status" value="1"/>
</dbReference>
<comment type="caution">
    <text evidence="9">The sequence shown here is derived from an EMBL/GenBank/DDBJ whole genome shotgun (WGS) entry which is preliminary data.</text>
</comment>
<dbReference type="InterPro" id="IPR006073">
    <property type="entry name" value="GTP-bd"/>
</dbReference>
<dbReference type="InterPro" id="IPR027266">
    <property type="entry name" value="TrmE/GcvT-like"/>
</dbReference>
<dbReference type="NCBIfam" id="TIGR00231">
    <property type="entry name" value="small_GTP"/>
    <property type="match status" value="1"/>
</dbReference>
<comment type="subcellular location">
    <subcellularLocation>
        <location evidence="6">Cytoplasm</location>
    </subcellularLocation>
</comment>
<evidence type="ECO:0000256" key="6">
    <source>
        <dbReference type="HAMAP-Rule" id="MF_00379"/>
    </source>
</evidence>